<accession>A0A077LW16</accession>
<evidence type="ECO:0000313" key="1">
    <source>
        <dbReference type="EMBL" id="CCH77906.1"/>
    </source>
</evidence>
<proteinExistence type="predicted"/>
<sequence length="86" mass="9403">MSADPGYTPDRGPAVSLPADRSFVLQFRTSSGIDATGPWAGRVEHVVTGEATRFEDWAGLREFIARILRERTRSPDGAREGGVRTD</sequence>
<keyword evidence="2" id="KW-1185">Reference proteome</keyword>
<comment type="caution">
    <text evidence="1">The sequence shown here is derived from an EMBL/GenBank/DDBJ whole genome shotgun (WGS) entry which is preliminary data.</text>
</comment>
<organism evidence="1 2">
    <name type="scientific">Nostocoides japonicum T1-X7</name>
    <dbReference type="NCBI Taxonomy" id="1194083"/>
    <lineage>
        <taxon>Bacteria</taxon>
        <taxon>Bacillati</taxon>
        <taxon>Actinomycetota</taxon>
        <taxon>Actinomycetes</taxon>
        <taxon>Micrococcales</taxon>
        <taxon>Intrasporangiaceae</taxon>
        <taxon>Nostocoides</taxon>
    </lineage>
</organism>
<dbReference type="EMBL" id="CAJB01000154">
    <property type="protein sequence ID" value="CCH77906.1"/>
    <property type="molecule type" value="Genomic_DNA"/>
</dbReference>
<reference evidence="1 2" key="1">
    <citation type="journal article" date="2013" name="ISME J.">
        <title>A metabolic model for members of the genus Tetrasphaera involved in enhanced biological phosphorus removal.</title>
        <authorList>
            <person name="Kristiansen R."/>
            <person name="Nguyen H.T.T."/>
            <person name="Saunders A.M."/>
            <person name="Nielsen J.L."/>
            <person name="Wimmer R."/>
            <person name="Le V.Q."/>
            <person name="McIlroy S.J."/>
            <person name="Petrovski S."/>
            <person name="Seviour R.J."/>
            <person name="Calteau A."/>
            <person name="Nielsen K.L."/>
            <person name="Nielsen P.H."/>
        </authorList>
    </citation>
    <scope>NUCLEOTIDE SEQUENCE [LARGE SCALE GENOMIC DNA]</scope>
    <source>
        <strain evidence="1 2">T1-X7</strain>
    </source>
</reference>
<dbReference type="OrthoDB" id="9813132at2"/>
<evidence type="ECO:0000313" key="2">
    <source>
        <dbReference type="Proteomes" id="UP000035721"/>
    </source>
</evidence>
<gene>
    <name evidence="1" type="ORF">BN12_2370006</name>
</gene>
<name>A0A077LW16_9MICO</name>
<protein>
    <submittedName>
        <fullName evidence="1">Uncharacterized protein</fullName>
    </submittedName>
</protein>
<dbReference type="AlphaFoldDB" id="A0A077LW16"/>
<dbReference type="RefSeq" id="WP_048554846.1">
    <property type="nucleotide sequence ID" value="NZ_HF570958.1"/>
</dbReference>
<dbReference type="STRING" id="1194083.BN12_2370006"/>
<dbReference type="Proteomes" id="UP000035721">
    <property type="component" value="Unassembled WGS sequence"/>
</dbReference>